<comment type="caution">
    <text evidence="1">The sequence shown here is derived from an EMBL/GenBank/DDBJ whole genome shotgun (WGS) entry which is preliminary data.</text>
</comment>
<accession>A0A9N8ZAU3</accession>
<dbReference type="EMBL" id="CAJVPV010001132">
    <property type="protein sequence ID" value="CAG8487548.1"/>
    <property type="molecule type" value="Genomic_DNA"/>
</dbReference>
<dbReference type="AlphaFoldDB" id="A0A9N8ZAU3"/>
<gene>
    <name evidence="1" type="ORF">AMORRO_LOCUS2619</name>
</gene>
<protein>
    <submittedName>
        <fullName evidence="1">17978_t:CDS:1</fullName>
    </submittedName>
</protein>
<sequence>MVCTLRTLELALITYTFSNNELYNYATSTILYSTATIIYLAKNINSDNSDLSFVSKIFYHHAHEDDLKVHDDNLKVHNDDLKVPIDKIAKIINGRRAGIWILHILIDEVAK</sequence>
<name>A0A9N8ZAU3_9GLOM</name>
<keyword evidence="2" id="KW-1185">Reference proteome</keyword>
<organism evidence="1 2">
    <name type="scientific">Acaulospora morrowiae</name>
    <dbReference type="NCBI Taxonomy" id="94023"/>
    <lineage>
        <taxon>Eukaryota</taxon>
        <taxon>Fungi</taxon>
        <taxon>Fungi incertae sedis</taxon>
        <taxon>Mucoromycota</taxon>
        <taxon>Glomeromycotina</taxon>
        <taxon>Glomeromycetes</taxon>
        <taxon>Diversisporales</taxon>
        <taxon>Acaulosporaceae</taxon>
        <taxon>Acaulospora</taxon>
    </lineage>
</organism>
<evidence type="ECO:0000313" key="1">
    <source>
        <dbReference type="EMBL" id="CAG8487548.1"/>
    </source>
</evidence>
<proteinExistence type="predicted"/>
<evidence type="ECO:0000313" key="2">
    <source>
        <dbReference type="Proteomes" id="UP000789342"/>
    </source>
</evidence>
<dbReference type="Proteomes" id="UP000789342">
    <property type="component" value="Unassembled WGS sequence"/>
</dbReference>
<reference evidence="1" key="1">
    <citation type="submission" date="2021-06" db="EMBL/GenBank/DDBJ databases">
        <authorList>
            <person name="Kallberg Y."/>
            <person name="Tangrot J."/>
            <person name="Rosling A."/>
        </authorList>
    </citation>
    <scope>NUCLEOTIDE SEQUENCE</scope>
    <source>
        <strain evidence="1">CL551</strain>
    </source>
</reference>